<evidence type="ECO:0000313" key="2">
    <source>
        <dbReference type="EMBL" id="OTG30948.1"/>
    </source>
</evidence>
<feature type="coiled-coil region" evidence="1">
    <location>
        <begin position="29"/>
        <end position="131"/>
    </location>
</feature>
<protein>
    <submittedName>
        <fullName evidence="2">Uncharacterized protein</fullName>
    </submittedName>
</protein>
<keyword evidence="1" id="KW-0175">Coiled coil</keyword>
<dbReference type="Gene3D" id="1.10.287.1490">
    <property type="match status" value="1"/>
</dbReference>
<gene>
    <name evidence="2" type="ORF">HannXRQ_Chr03g0070071</name>
</gene>
<dbReference type="Proteomes" id="UP000215914">
    <property type="component" value="Chromosome 3"/>
</dbReference>
<accession>A0A251V5Q7</accession>
<dbReference type="EMBL" id="CM007892">
    <property type="protein sequence ID" value="OTG30948.1"/>
    <property type="molecule type" value="Genomic_DNA"/>
</dbReference>
<feature type="coiled-coil region" evidence="1">
    <location>
        <begin position="195"/>
        <end position="222"/>
    </location>
</feature>
<reference evidence="3" key="1">
    <citation type="journal article" date="2017" name="Nature">
        <title>The sunflower genome provides insights into oil metabolism, flowering and Asterid evolution.</title>
        <authorList>
            <person name="Badouin H."/>
            <person name="Gouzy J."/>
            <person name="Grassa C.J."/>
            <person name="Murat F."/>
            <person name="Staton S.E."/>
            <person name="Cottret L."/>
            <person name="Lelandais-Briere C."/>
            <person name="Owens G.L."/>
            <person name="Carrere S."/>
            <person name="Mayjonade B."/>
            <person name="Legrand L."/>
            <person name="Gill N."/>
            <person name="Kane N.C."/>
            <person name="Bowers J.E."/>
            <person name="Hubner S."/>
            <person name="Bellec A."/>
            <person name="Berard A."/>
            <person name="Berges H."/>
            <person name="Blanchet N."/>
            <person name="Boniface M.C."/>
            <person name="Brunel D."/>
            <person name="Catrice O."/>
            <person name="Chaidir N."/>
            <person name="Claudel C."/>
            <person name="Donnadieu C."/>
            <person name="Faraut T."/>
            <person name="Fievet G."/>
            <person name="Helmstetter N."/>
            <person name="King M."/>
            <person name="Knapp S.J."/>
            <person name="Lai Z."/>
            <person name="Le Paslier M.C."/>
            <person name="Lippi Y."/>
            <person name="Lorenzon L."/>
            <person name="Mandel J.R."/>
            <person name="Marage G."/>
            <person name="Marchand G."/>
            <person name="Marquand E."/>
            <person name="Bret-Mestries E."/>
            <person name="Morien E."/>
            <person name="Nambeesan S."/>
            <person name="Nguyen T."/>
            <person name="Pegot-Espagnet P."/>
            <person name="Pouilly N."/>
            <person name="Raftis F."/>
            <person name="Sallet E."/>
            <person name="Schiex T."/>
            <person name="Thomas J."/>
            <person name="Vandecasteele C."/>
            <person name="Vares D."/>
            <person name="Vear F."/>
            <person name="Vautrin S."/>
            <person name="Crespi M."/>
            <person name="Mangin B."/>
            <person name="Burke J.M."/>
            <person name="Salse J."/>
            <person name="Munos S."/>
            <person name="Vincourt P."/>
            <person name="Rieseberg L.H."/>
            <person name="Langlade N.B."/>
        </authorList>
    </citation>
    <scope>NUCLEOTIDE SEQUENCE [LARGE SCALE GENOMIC DNA]</scope>
    <source>
        <strain evidence="3">cv. SF193</strain>
    </source>
</reference>
<evidence type="ECO:0000313" key="3">
    <source>
        <dbReference type="Proteomes" id="UP000215914"/>
    </source>
</evidence>
<name>A0A251V5Q7_HELAN</name>
<dbReference type="InParanoid" id="A0A251V5Q7"/>
<sequence length="335" mass="38550">MNSSISDSVTLPRRLVEIRRRWVRDNTQLHEARVIIQELRDDKHRLESQLQTAGLKEARFLSEKNKAEEDLRRVTEHLAEERILWARDMAEKDRVLAQAKNVQEELERKAVAEAQKVRHELSAQLEKFRVDTDFVSQVQERYQDLTTEVETCHTKIRLMQGELEEREAKFKEMQDHCDSLVTQNNKLAASSSSKLREVEDALAQSHAEIDDLTNQLAAMRGDRNWLITNGLVGAFEFLRESSHFTSLIDRLSAAAYQAGHHDGVLKGYMDYQQAERVPPDFQTLKNKLQADMAKALEAAYTEPLPCYGDLMDKVNEDGIDSLRLMLDPADESEED</sequence>
<dbReference type="AlphaFoldDB" id="A0A251V5Q7"/>
<organism evidence="2 3">
    <name type="scientific">Helianthus annuus</name>
    <name type="common">Common sunflower</name>
    <dbReference type="NCBI Taxonomy" id="4232"/>
    <lineage>
        <taxon>Eukaryota</taxon>
        <taxon>Viridiplantae</taxon>
        <taxon>Streptophyta</taxon>
        <taxon>Embryophyta</taxon>
        <taxon>Tracheophyta</taxon>
        <taxon>Spermatophyta</taxon>
        <taxon>Magnoliopsida</taxon>
        <taxon>eudicotyledons</taxon>
        <taxon>Gunneridae</taxon>
        <taxon>Pentapetalae</taxon>
        <taxon>asterids</taxon>
        <taxon>campanulids</taxon>
        <taxon>Asterales</taxon>
        <taxon>Asteraceae</taxon>
        <taxon>Asteroideae</taxon>
        <taxon>Heliantheae alliance</taxon>
        <taxon>Heliantheae</taxon>
        <taxon>Helianthus</taxon>
    </lineage>
</organism>
<evidence type="ECO:0000256" key="1">
    <source>
        <dbReference type="SAM" id="Coils"/>
    </source>
</evidence>
<proteinExistence type="predicted"/>
<keyword evidence="3" id="KW-1185">Reference proteome</keyword>